<dbReference type="RefSeq" id="WP_170177787.1">
    <property type="nucleotide sequence ID" value="NZ_QTTT01000001.1"/>
</dbReference>
<dbReference type="AlphaFoldDB" id="A0A3D9T3W0"/>
<comment type="caution">
    <text evidence="4">The sequence shown here is derived from an EMBL/GenBank/DDBJ whole genome shotgun (WGS) entry which is preliminary data.</text>
</comment>
<dbReference type="CDD" id="cd01071">
    <property type="entry name" value="PBP2_PhnD_like"/>
    <property type="match status" value="1"/>
</dbReference>
<comment type="similarity">
    <text evidence="1">Belongs to the phosphate/phosphite/phosphonate binding protein family.</text>
</comment>
<evidence type="ECO:0000313" key="5">
    <source>
        <dbReference type="Proteomes" id="UP000256661"/>
    </source>
</evidence>
<protein>
    <submittedName>
        <fullName evidence="4">Phosphonate transport system substrate-binding protein</fullName>
    </submittedName>
</protein>
<dbReference type="Gene3D" id="3.40.190.10">
    <property type="entry name" value="Periplasmic binding protein-like II"/>
    <property type="match status" value="2"/>
</dbReference>
<dbReference type="EMBL" id="QTTT01000001">
    <property type="protein sequence ID" value="REE99935.1"/>
    <property type="molecule type" value="Genomic_DNA"/>
</dbReference>
<evidence type="ECO:0000256" key="3">
    <source>
        <dbReference type="SAM" id="SignalP"/>
    </source>
</evidence>
<gene>
    <name evidence="4" type="ORF">DFJ69_5453</name>
</gene>
<dbReference type="Pfam" id="PF12974">
    <property type="entry name" value="Phosphonate-bd"/>
    <property type="match status" value="1"/>
</dbReference>
<dbReference type="NCBIfam" id="TIGR01098">
    <property type="entry name" value="3A0109s03R"/>
    <property type="match status" value="1"/>
</dbReference>
<dbReference type="PANTHER" id="PTHR35841:SF1">
    <property type="entry name" value="PHOSPHONATES-BINDING PERIPLASMIC PROTEIN"/>
    <property type="match status" value="1"/>
</dbReference>
<feature type="chain" id="PRO_5017595119" evidence="3">
    <location>
        <begin position="24"/>
        <end position="294"/>
    </location>
</feature>
<dbReference type="GO" id="GO:0043190">
    <property type="term" value="C:ATP-binding cassette (ABC) transporter complex"/>
    <property type="evidence" value="ECO:0007669"/>
    <property type="project" value="InterPro"/>
</dbReference>
<accession>A0A3D9T3W0</accession>
<evidence type="ECO:0000256" key="2">
    <source>
        <dbReference type="ARBA" id="ARBA00022729"/>
    </source>
</evidence>
<organism evidence="4 5">
    <name type="scientific">Thermomonospora umbrina</name>
    <dbReference type="NCBI Taxonomy" id="111806"/>
    <lineage>
        <taxon>Bacteria</taxon>
        <taxon>Bacillati</taxon>
        <taxon>Actinomycetota</taxon>
        <taxon>Actinomycetes</taxon>
        <taxon>Streptosporangiales</taxon>
        <taxon>Thermomonosporaceae</taxon>
        <taxon>Thermomonospora</taxon>
    </lineage>
</organism>
<keyword evidence="2 3" id="KW-0732">Signal</keyword>
<dbReference type="Proteomes" id="UP000256661">
    <property type="component" value="Unassembled WGS sequence"/>
</dbReference>
<evidence type="ECO:0000313" key="4">
    <source>
        <dbReference type="EMBL" id="REE99935.1"/>
    </source>
</evidence>
<dbReference type="PROSITE" id="PS51257">
    <property type="entry name" value="PROKAR_LIPOPROTEIN"/>
    <property type="match status" value="1"/>
</dbReference>
<feature type="signal peptide" evidence="3">
    <location>
        <begin position="1"/>
        <end position="23"/>
    </location>
</feature>
<dbReference type="SUPFAM" id="SSF53850">
    <property type="entry name" value="Periplasmic binding protein-like II"/>
    <property type="match status" value="1"/>
</dbReference>
<dbReference type="InterPro" id="IPR005770">
    <property type="entry name" value="PhnD"/>
</dbReference>
<dbReference type="GO" id="GO:0055085">
    <property type="term" value="P:transmembrane transport"/>
    <property type="evidence" value="ECO:0007669"/>
    <property type="project" value="InterPro"/>
</dbReference>
<sequence length="294" mass="31373">MTRPSRRLTGLFLSVAVALSLSACGGGSGPPALRMGAIATGSAKAEQQRYAETARQLQKTLGDKVDLVTSTDYYAIAEALRAGRIDVAFLGSLSYVLTESRADIQPVAVGVDASGRPGYHSYLVTNRPDEIKGPADVRGRALALSSRLSTSGYLFPLDELRRVGVDPEKHTTLAQGGNHAANILAVAGGHVDAAFVESVEYESAVRSGRVDPRAVVKVWQSSRVTGSPVVVRTDLPEERRRAVTRALLNLRGSARFPIGPDKSLRLVPAEATDYDAIRALARRSGLSIENLRGR</sequence>
<keyword evidence="5" id="KW-1185">Reference proteome</keyword>
<reference evidence="4 5" key="1">
    <citation type="submission" date="2018-08" db="EMBL/GenBank/DDBJ databases">
        <title>Sequencing the genomes of 1000 actinobacteria strains.</title>
        <authorList>
            <person name="Klenk H.-P."/>
        </authorList>
    </citation>
    <scope>NUCLEOTIDE SEQUENCE [LARGE SCALE GENOMIC DNA]</scope>
    <source>
        <strain evidence="4 5">DSM 43927</strain>
    </source>
</reference>
<dbReference type="PANTHER" id="PTHR35841">
    <property type="entry name" value="PHOSPHONATES-BINDING PERIPLASMIC PROTEIN"/>
    <property type="match status" value="1"/>
</dbReference>
<proteinExistence type="inferred from homology"/>
<evidence type="ECO:0000256" key="1">
    <source>
        <dbReference type="ARBA" id="ARBA00007162"/>
    </source>
</evidence>
<name>A0A3D9T3W0_9ACTN</name>